<evidence type="ECO:0000256" key="9">
    <source>
        <dbReference type="ARBA" id="ARBA00022737"/>
    </source>
</evidence>
<evidence type="ECO:0000256" key="21">
    <source>
        <dbReference type="SAM" id="Phobius"/>
    </source>
</evidence>
<feature type="signal peptide" evidence="22">
    <location>
        <begin position="1"/>
        <end position="29"/>
    </location>
</feature>
<keyword evidence="12 19" id="KW-0067">ATP-binding</keyword>
<evidence type="ECO:0000256" key="3">
    <source>
        <dbReference type="ARBA" id="ARBA00012513"/>
    </source>
</evidence>
<evidence type="ECO:0000256" key="15">
    <source>
        <dbReference type="ARBA" id="ARBA00023170"/>
    </source>
</evidence>
<dbReference type="InterPro" id="IPR000719">
    <property type="entry name" value="Prot_kinase_dom"/>
</dbReference>
<comment type="subcellular location">
    <subcellularLocation>
        <location evidence="1">Membrane</location>
        <topology evidence="1">Single-pass type I membrane protein</topology>
    </subcellularLocation>
</comment>
<accession>A0AAV2DI20</accession>
<dbReference type="FunFam" id="3.80.10.10:FF:000387">
    <property type="entry name" value="Probable LRR receptor-like serine/threonine-protein kinase At1g06840"/>
    <property type="match status" value="1"/>
</dbReference>
<dbReference type="SMART" id="SM00220">
    <property type="entry name" value="S_TKc"/>
    <property type="match status" value="1"/>
</dbReference>
<keyword evidence="7 21" id="KW-0812">Transmembrane</keyword>
<dbReference type="InterPro" id="IPR017441">
    <property type="entry name" value="Protein_kinase_ATP_BS"/>
</dbReference>
<dbReference type="SUPFAM" id="SSF52058">
    <property type="entry name" value="L domain-like"/>
    <property type="match status" value="1"/>
</dbReference>
<proteinExistence type="inferred from homology"/>
<evidence type="ECO:0000313" key="25">
    <source>
        <dbReference type="Proteomes" id="UP001497516"/>
    </source>
</evidence>
<dbReference type="InterPro" id="IPR001245">
    <property type="entry name" value="Ser-Thr/Tyr_kinase_cat_dom"/>
</dbReference>
<reference evidence="24 25" key="1">
    <citation type="submission" date="2024-04" db="EMBL/GenBank/DDBJ databases">
        <authorList>
            <person name="Fracassetti M."/>
        </authorList>
    </citation>
    <scope>NUCLEOTIDE SEQUENCE [LARGE SCALE GENOMIC DNA]</scope>
</reference>
<dbReference type="Pfam" id="PF08263">
    <property type="entry name" value="LRRNT_2"/>
    <property type="match status" value="1"/>
</dbReference>
<dbReference type="PANTHER" id="PTHR45974">
    <property type="entry name" value="RECEPTOR-LIKE PROTEIN 55"/>
    <property type="match status" value="1"/>
</dbReference>
<comment type="similarity">
    <text evidence="2">Belongs to the protein kinase superfamily. Ser/Thr protein kinase family.</text>
</comment>
<evidence type="ECO:0000256" key="8">
    <source>
        <dbReference type="ARBA" id="ARBA00022729"/>
    </source>
</evidence>
<dbReference type="PANTHER" id="PTHR45974:SF216">
    <property type="entry name" value="PROTEIN KINASE DOMAIN-CONTAINING PROTEIN"/>
    <property type="match status" value="1"/>
</dbReference>
<dbReference type="EMBL" id="OZ034815">
    <property type="protein sequence ID" value="CAL1373125.1"/>
    <property type="molecule type" value="Genomic_DNA"/>
</dbReference>
<feature type="compositionally biased region" description="Low complexity" evidence="20">
    <location>
        <begin position="933"/>
        <end position="964"/>
    </location>
</feature>
<evidence type="ECO:0000256" key="6">
    <source>
        <dbReference type="ARBA" id="ARBA00022679"/>
    </source>
</evidence>
<feature type="region of interest" description="Disordered" evidence="20">
    <location>
        <begin position="927"/>
        <end position="994"/>
    </location>
</feature>
<dbReference type="Gene3D" id="3.80.10.10">
    <property type="entry name" value="Ribonuclease Inhibitor"/>
    <property type="match status" value="2"/>
</dbReference>
<dbReference type="InterPro" id="IPR032675">
    <property type="entry name" value="LRR_dom_sf"/>
</dbReference>
<evidence type="ECO:0000256" key="18">
    <source>
        <dbReference type="ARBA" id="ARBA00048679"/>
    </source>
</evidence>
<dbReference type="AlphaFoldDB" id="A0AAV2DI20"/>
<gene>
    <name evidence="24" type="ORF">LTRI10_LOCUS15075</name>
</gene>
<keyword evidence="10 19" id="KW-0547">Nucleotide-binding</keyword>
<evidence type="ECO:0000256" key="22">
    <source>
        <dbReference type="SAM" id="SignalP"/>
    </source>
</evidence>
<dbReference type="FunFam" id="3.30.200.20:FF:000328">
    <property type="entry name" value="Leucine-rich repeat protein kinase family protein"/>
    <property type="match status" value="1"/>
</dbReference>
<keyword evidence="6" id="KW-0808">Transferase</keyword>
<dbReference type="Proteomes" id="UP001497516">
    <property type="component" value="Chromosome 2"/>
</dbReference>
<evidence type="ECO:0000256" key="13">
    <source>
        <dbReference type="ARBA" id="ARBA00022989"/>
    </source>
</evidence>
<feature type="transmembrane region" description="Helical" evidence="21">
    <location>
        <begin position="563"/>
        <end position="587"/>
    </location>
</feature>
<sequence>MAKLTVGACVFTASCCCLLILAIAHVTHPTEVGALVAVKNQLIDPMGHLHNWNKEGDPCTSNWTGVSCFDAIGSDGYLHVRELQLLNMNLSGVLAPELGLLSGLQILDFMWNQLSGYIPKEIGNISSLKLLLLNGNKLSGPLPPELGYLSHLNRLQVDENEISGPIPKSFANLSSVRHLHMNNNSISGQIPSELSQASSLLHLLLDNNNLSGYLPSELSNLPVLRILQLDNNNFNGSHIPVTYSNMSRLLKLSLRNCSLQGAIPDFSSLTSLLYLDLSQNSLVGPLPAELSDNMRAIDLSHNSLNGSIPASYSNLPLLQSLSVEYNMLTGFVPTTIWRNISWGSSARLMLDLRENSFSSVQGELNPPSNVTLRLQGNPICKNTNIANIGKFCESGVGVGDWTAIERSSTMSSISCPVQACPTDDFFEYVPSSPLPCFCASPLRIGYRLKSPSFSFFRPYLVEFVTYITSSLGLELYELSIDTYSWEQGPRLRMYLKIFPAWDNATHSSAFNLSEVQRIRGRFTSWRFAGSDLFGPYELLNFTLLGPYSQMNLEDQKGSMSKGAIAAIVVGAVACVVGLFAIMVLLVARRNARYRHKLSRKHLSSVASMKIDGVRDFSFKEMAVATDNFSSSSEVGRGGYGKVYKGILADGTVVAIKRAEEGSLQGQKEFLTEIKLLSRLHHRNLVSLIGYCEEEGEQMLVYEFMPNGTLRDWLSGRSKERVLNFGRRVSVALGSAKGILYLHREANPPVFHRDIKATNILLDTKLTAKVADFGLSRLAPALEDDEEPAGNAANHVSTVVRGTPGYLDPEYMLTHKLTDKSDVYSFGIVLLELLTGMQPISHGKNIVREVKMAYSSGMMFSIIDSRMGSYPSECVERLVSLALRCCNERPETRPPVAEVVRELEVIVKMMPPAEAAVAVADYDDEDRPSMMMQSASSETGVSGSSCTVEGPSSSSASAAFYTSSSNGGGVGERPSLLSVSGSDLMSGVAPTITPR</sequence>
<evidence type="ECO:0000256" key="11">
    <source>
        <dbReference type="ARBA" id="ARBA00022777"/>
    </source>
</evidence>
<keyword evidence="9" id="KW-0677">Repeat</keyword>
<dbReference type="InterPro" id="IPR013210">
    <property type="entry name" value="LRR_N_plant-typ"/>
</dbReference>
<dbReference type="SMART" id="SM00369">
    <property type="entry name" value="LRR_TYP"/>
    <property type="match status" value="5"/>
</dbReference>
<evidence type="ECO:0000256" key="2">
    <source>
        <dbReference type="ARBA" id="ARBA00008684"/>
    </source>
</evidence>
<feature type="chain" id="PRO_5044010555" description="non-specific serine/threonine protein kinase" evidence="22">
    <location>
        <begin position="30"/>
        <end position="994"/>
    </location>
</feature>
<dbReference type="Gene3D" id="3.30.200.20">
    <property type="entry name" value="Phosphorylase Kinase, domain 1"/>
    <property type="match status" value="1"/>
</dbReference>
<dbReference type="Pfam" id="PF07714">
    <property type="entry name" value="PK_Tyr_Ser-Thr"/>
    <property type="match status" value="1"/>
</dbReference>
<evidence type="ECO:0000256" key="20">
    <source>
        <dbReference type="SAM" id="MobiDB-lite"/>
    </source>
</evidence>
<dbReference type="InterPro" id="IPR001611">
    <property type="entry name" value="Leu-rich_rpt"/>
</dbReference>
<keyword evidence="16" id="KW-0325">Glycoprotein</keyword>
<keyword evidence="4" id="KW-0723">Serine/threonine-protein kinase</keyword>
<dbReference type="PROSITE" id="PS00108">
    <property type="entry name" value="PROTEIN_KINASE_ST"/>
    <property type="match status" value="1"/>
</dbReference>
<dbReference type="EC" id="2.7.11.1" evidence="3"/>
<evidence type="ECO:0000256" key="12">
    <source>
        <dbReference type="ARBA" id="ARBA00022840"/>
    </source>
</evidence>
<evidence type="ECO:0000259" key="23">
    <source>
        <dbReference type="PROSITE" id="PS50011"/>
    </source>
</evidence>
<evidence type="ECO:0000313" key="24">
    <source>
        <dbReference type="EMBL" id="CAL1373125.1"/>
    </source>
</evidence>
<evidence type="ECO:0000256" key="19">
    <source>
        <dbReference type="PROSITE-ProRule" id="PRU10141"/>
    </source>
</evidence>
<keyword evidence="5" id="KW-0433">Leucine-rich repeat</keyword>
<evidence type="ECO:0000256" key="4">
    <source>
        <dbReference type="ARBA" id="ARBA00022527"/>
    </source>
</evidence>
<dbReference type="InterPro" id="IPR008271">
    <property type="entry name" value="Ser/Thr_kinase_AS"/>
</dbReference>
<evidence type="ECO:0000256" key="1">
    <source>
        <dbReference type="ARBA" id="ARBA00004479"/>
    </source>
</evidence>
<dbReference type="InterPro" id="IPR003591">
    <property type="entry name" value="Leu-rich_rpt_typical-subtyp"/>
</dbReference>
<dbReference type="SUPFAM" id="SSF56112">
    <property type="entry name" value="Protein kinase-like (PK-like)"/>
    <property type="match status" value="1"/>
</dbReference>
<evidence type="ECO:0000256" key="5">
    <source>
        <dbReference type="ARBA" id="ARBA00022614"/>
    </source>
</evidence>
<keyword evidence="11" id="KW-0418">Kinase</keyword>
<keyword evidence="25" id="KW-1185">Reference proteome</keyword>
<evidence type="ECO:0000256" key="10">
    <source>
        <dbReference type="ARBA" id="ARBA00022741"/>
    </source>
</evidence>
<dbReference type="Pfam" id="PF00560">
    <property type="entry name" value="LRR_1"/>
    <property type="match status" value="4"/>
</dbReference>
<dbReference type="CDD" id="cd14066">
    <property type="entry name" value="STKc_IRAK"/>
    <property type="match status" value="1"/>
</dbReference>
<keyword evidence="15" id="KW-0675">Receptor</keyword>
<feature type="domain" description="Protein kinase" evidence="23">
    <location>
        <begin position="628"/>
        <end position="905"/>
    </location>
</feature>
<keyword evidence="8 22" id="KW-0732">Signal</keyword>
<keyword evidence="14 21" id="KW-0472">Membrane</keyword>
<dbReference type="PROSITE" id="PS50011">
    <property type="entry name" value="PROTEIN_KINASE_DOM"/>
    <property type="match status" value="1"/>
</dbReference>
<feature type="binding site" evidence="19">
    <location>
        <position position="656"/>
    </location>
    <ligand>
        <name>ATP</name>
        <dbReference type="ChEBI" id="CHEBI:30616"/>
    </ligand>
</feature>
<evidence type="ECO:0000256" key="7">
    <source>
        <dbReference type="ARBA" id="ARBA00022692"/>
    </source>
</evidence>
<dbReference type="InterPro" id="IPR011009">
    <property type="entry name" value="Kinase-like_dom_sf"/>
</dbReference>
<keyword evidence="13 21" id="KW-1133">Transmembrane helix</keyword>
<dbReference type="GO" id="GO:0005524">
    <property type="term" value="F:ATP binding"/>
    <property type="evidence" value="ECO:0007669"/>
    <property type="project" value="UniProtKB-UniRule"/>
</dbReference>
<evidence type="ECO:0000256" key="14">
    <source>
        <dbReference type="ARBA" id="ARBA00023136"/>
    </source>
</evidence>
<evidence type="ECO:0000256" key="16">
    <source>
        <dbReference type="ARBA" id="ARBA00023180"/>
    </source>
</evidence>
<protein>
    <recommendedName>
        <fullName evidence="3">non-specific serine/threonine protein kinase</fullName>
        <ecNumber evidence="3">2.7.11.1</ecNumber>
    </recommendedName>
</protein>
<organism evidence="24 25">
    <name type="scientific">Linum trigynum</name>
    <dbReference type="NCBI Taxonomy" id="586398"/>
    <lineage>
        <taxon>Eukaryota</taxon>
        <taxon>Viridiplantae</taxon>
        <taxon>Streptophyta</taxon>
        <taxon>Embryophyta</taxon>
        <taxon>Tracheophyta</taxon>
        <taxon>Spermatophyta</taxon>
        <taxon>Magnoliopsida</taxon>
        <taxon>eudicotyledons</taxon>
        <taxon>Gunneridae</taxon>
        <taxon>Pentapetalae</taxon>
        <taxon>rosids</taxon>
        <taxon>fabids</taxon>
        <taxon>Malpighiales</taxon>
        <taxon>Linaceae</taxon>
        <taxon>Linum</taxon>
    </lineage>
</organism>
<comment type="catalytic activity">
    <reaction evidence="18">
        <text>L-seryl-[protein] + ATP = O-phospho-L-seryl-[protein] + ADP + H(+)</text>
        <dbReference type="Rhea" id="RHEA:17989"/>
        <dbReference type="Rhea" id="RHEA-COMP:9863"/>
        <dbReference type="Rhea" id="RHEA-COMP:11604"/>
        <dbReference type="ChEBI" id="CHEBI:15378"/>
        <dbReference type="ChEBI" id="CHEBI:29999"/>
        <dbReference type="ChEBI" id="CHEBI:30616"/>
        <dbReference type="ChEBI" id="CHEBI:83421"/>
        <dbReference type="ChEBI" id="CHEBI:456216"/>
        <dbReference type="EC" id="2.7.11.1"/>
    </reaction>
</comment>
<evidence type="ECO:0000256" key="17">
    <source>
        <dbReference type="ARBA" id="ARBA00047899"/>
    </source>
</evidence>
<dbReference type="PROSITE" id="PS51257">
    <property type="entry name" value="PROKAR_LIPOPROTEIN"/>
    <property type="match status" value="1"/>
</dbReference>
<dbReference type="PROSITE" id="PS00107">
    <property type="entry name" value="PROTEIN_KINASE_ATP"/>
    <property type="match status" value="1"/>
</dbReference>
<comment type="catalytic activity">
    <reaction evidence="17">
        <text>L-threonyl-[protein] + ATP = O-phospho-L-threonyl-[protein] + ADP + H(+)</text>
        <dbReference type="Rhea" id="RHEA:46608"/>
        <dbReference type="Rhea" id="RHEA-COMP:11060"/>
        <dbReference type="Rhea" id="RHEA-COMP:11605"/>
        <dbReference type="ChEBI" id="CHEBI:15378"/>
        <dbReference type="ChEBI" id="CHEBI:30013"/>
        <dbReference type="ChEBI" id="CHEBI:30616"/>
        <dbReference type="ChEBI" id="CHEBI:61977"/>
        <dbReference type="ChEBI" id="CHEBI:456216"/>
        <dbReference type="EC" id="2.7.11.1"/>
    </reaction>
</comment>
<dbReference type="FunFam" id="1.10.510.10:FF:000453">
    <property type="entry name" value="LRR receptor-like serine/threonine-protein kinase HSL2"/>
    <property type="match status" value="1"/>
</dbReference>
<dbReference type="GO" id="GO:0004674">
    <property type="term" value="F:protein serine/threonine kinase activity"/>
    <property type="evidence" value="ECO:0007669"/>
    <property type="project" value="UniProtKB-KW"/>
</dbReference>
<dbReference type="Gene3D" id="1.10.510.10">
    <property type="entry name" value="Transferase(Phosphotransferase) domain 1"/>
    <property type="match status" value="1"/>
</dbReference>
<name>A0AAV2DI20_9ROSI</name>
<dbReference type="GO" id="GO:0016020">
    <property type="term" value="C:membrane"/>
    <property type="evidence" value="ECO:0007669"/>
    <property type="project" value="UniProtKB-SubCell"/>
</dbReference>